<dbReference type="SUPFAM" id="SSF53639">
    <property type="entry name" value="AraD/HMP-PK domain-like"/>
    <property type="match status" value="1"/>
</dbReference>
<reference evidence="4 5" key="1">
    <citation type="submission" date="2016-11" db="EMBL/GenBank/DDBJ databases">
        <authorList>
            <person name="Jaros S."/>
            <person name="Januszkiewicz K."/>
            <person name="Wedrychowicz H."/>
        </authorList>
    </citation>
    <scope>NUCLEOTIDE SEQUENCE [LARGE SCALE GENOMIC DNA]</scope>
    <source>
        <strain evidence="4 5">DSM 14916</strain>
    </source>
</reference>
<dbReference type="AlphaFoldDB" id="A0A1M6FW39"/>
<evidence type="ECO:0000259" key="3">
    <source>
        <dbReference type="SMART" id="SM01007"/>
    </source>
</evidence>
<protein>
    <submittedName>
        <fullName evidence="4">L-fuculose-phosphate aldolase</fullName>
    </submittedName>
</protein>
<proteinExistence type="predicted"/>
<dbReference type="Pfam" id="PF00596">
    <property type="entry name" value="Aldolase_II"/>
    <property type="match status" value="1"/>
</dbReference>
<dbReference type="PANTHER" id="PTHR22789:SF0">
    <property type="entry name" value="3-OXO-TETRONATE 4-PHOSPHATE DECARBOXYLASE-RELATED"/>
    <property type="match status" value="1"/>
</dbReference>
<keyword evidence="2" id="KW-0456">Lyase</keyword>
<dbReference type="OrthoDB" id="5291399at2"/>
<dbReference type="GO" id="GO:0005829">
    <property type="term" value="C:cytosol"/>
    <property type="evidence" value="ECO:0007669"/>
    <property type="project" value="TreeGrafter"/>
</dbReference>
<dbReference type="Gene3D" id="3.40.225.10">
    <property type="entry name" value="Class II aldolase/adducin N-terminal domain"/>
    <property type="match status" value="1"/>
</dbReference>
<evidence type="ECO:0000313" key="5">
    <source>
        <dbReference type="Proteomes" id="UP000184387"/>
    </source>
</evidence>
<dbReference type="GO" id="GO:0019323">
    <property type="term" value="P:pentose catabolic process"/>
    <property type="evidence" value="ECO:0007669"/>
    <property type="project" value="TreeGrafter"/>
</dbReference>
<dbReference type="InterPro" id="IPR050197">
    <property type="entry name" value="Aldolase_class_II_sugar_metab"/>
</dbReference>
<dbReference type="InterPro" id="IPR036409">
    <property type="entry name" value="Aldolase_II/adducin_N_sf"/>
</dbReference>
<dbReference type="GO" id="GO:0016832">
    <property type="term" value="F:aldehyde-lyase activity"/>
    <property type="evidence" value="ECO:0007669"/>
    <property type="project" value="TreeGrafter"/>
</dbReference>
<dbReference type="GO" id="GO:0046872">
    <property type="term" value="F:metal ion binding"/>
    <property type="evidence" value="ECO:0007669"/>
    <property type="project" value="UniProtKB-KW"/>
</dbReference>
<organism evidence="4 5">
    <name type="scientific">Muricoccus roseus</name>
    <dbReference type="NCBI Taxonomy" id="198092"/>
    <lineage>
        <taxon>Bacteria</taxon>
        <taxon>Pseudomonadati</taxon>
        <taxon>Pseudomonadota</taxon>
        <taxon>Alphaproteobacteria</taxon>
        <taxon>Acetobacterales</taxon>
        <taxon>Roseomonadaceae</taxon>
        <taxon>Muricoccus</taxon>
    </lineage>
</organism>
<evidence type="ECO:0000256" key="1">
    <source>
        <dbReference type="ARBA" id="ARBA00022723"/>
    </source>
</evidence>
<keyword evidence="1" id="KW-0479">Metal-binding</keyword>
<dbReference type="EMBL" id="FQZF01000007">
    <property type="protein sequence ID" value="SHJ01904.1"/>
    <property type="molecule type" value="Genomic_DNA"/>
</dbReference>
<dbReference type="PANTHER" id="PTHR22789">
    <property type="entry name" value="FUCULOSE PHOSPHATE ALDOLASE"/>
    <property type="match status" value="1"/>
</dbReference>
<sequence length="217" mass="22624">MSAVARARDEVAHAYRELGRLGLNFGSAGNVSCRVEGGMVITRTGTTVEATAEGDTVMMSLDGATQDAVAPSSEWPMHAAILKAFPEAGSVVHTHADACTALACLGEGLPAFHYMVAGFGGDDVRCAPYVTFGTPALAEVAVEALRGRTACLLGNHGMIVTGRDVKGAVSAALRLETLARQYLLARSAGAPRLLDAAQMEATRERYKTYGSAAPLRV</sequence>
<gene>
    <name evidence="4" type="ORF">SAMN02745194_01592</name>
</gene>
<keyword evidence="5" id="KW-1185">Reference proteome</keyword>
<dbReference type="Proteomes" id="UP000184387">
    <property type="component" value="Unassembled WGS sequence"/>
</dbReference>
<name>A0A1M6FW39_9PROT</name>
<accession>A0A1M6FW39</accession>
<dbReference type="RefSeq" id="WP_073133325.1">
    <property type="nucleotide sequence ID" value="NZ_FQZF01000007.1"/>
</dbReference>
<dbReference type="SMART" id="SM01007">
    <property type="entry name" value="Aldolase_II"/>
    <property type="match status" value="1"/>
</dbReference>
<dbReference type="STRING" id="198092.SAMN02745194_01592"/>
<feature type="domain" description="Class II aldolase/adducin N-terminal" evidence="3">
    <location>
        <begin position="9"/>
        <end position="183"/>
    </location>
</feature>
<dbReference type="InterPro" id="IPR001303">
    <property type="entry name" value="Aldolase_II/adducin_N"/>
</dbReference>
<evidence type="ECO:0000256" key="2">
    <source>
        <dbReference type="ARBA" id="ARBA00023239"/>
    </source>
</evidence>
<evidence type="ECO:0000313" key="4">
    <source>
        <dbReference type="EMBL" id="SHJ01904.1"/>
    </source>
</evidence>